<keyword evidence="7 10" id="KW-1133">Transmembrane helix</keyword>
<dbReference type="HOGENOM" id="CLU_004965_1_1_1"/>
<evidence type="ECO:0000256" key="6">
    <source>
        <dbReference type="ARBA" id="ARBA00022927"/>
    </source>
</evidence>
<evidence type="ECO:0000313" key="12">
    <source>
        <dbReference type="Proteomes" id="UP000015100"/>
    </source>
</evidence>
<dbReference type="AlphaFoldDB" id="S8BWD9"/>
<dbReference type="GO" id="GO:0015031">
    <property type="term" value="P:protein transport"/>
    <property type="evidence" value="ECO:0007669"/>
    <property type="project" value="UniProtKB-KW"/>
</dbReference>
<dbReference type="EMBL" id="AQGS01000464">
    <property type="protein sequence ID" value="EPS39632.1"/>
    <property type="molecule type" value="Genomic_DNA"/>
</dbReference>
<feature type="transmembrane region" description="Helical" evidence="10">
    <location>
        <begin position="638"/>
        <end position="659"/>
    </location>
</feature>
<feature type="region of interest" description="Disordered" evidence="9">
    <location>
        <begin position="1"/>
        <end position="28"/>
    </location>
</feature>
<keyword evidence="5" id="KW-0571">Peptide transport</keyword>
<dbReference type="eggNOG" id="KOG2262">
    <property type="taxonomic scope" value="Eukaryota"/>
</dbReference>
<keyword evidence="6" id="KW-0653">Protein transport</keyword>
<evidence type="ECO:0000256" key="8">
    <source>
        <dbReference type="ARBA" id="ARBA00023136"/>
    </source>
</evidence>
<evidence type="ECO:0000313" key="11">
    <source>
        <dbReference type="EMBL" id="EPS39632.1"/>
    </source>
</evidence>
<comment type="caution">
    <text evidence="11">The sequence shown here is derived from an EMBL/GenBank/DDBJ whole genome shotgun (WGS) entry which is preliminary data.</text>
</comment>
<comment type="similarity">
    <text evidence="2">Belongs to the oligopeptide OPT transporter family.</text>
</comment>
<dbReference type="InterPro" id="IPR004648">
    <property type="entry name" value="Oligpept_transpt"/>
</dbReference>
<feature type="transmembrane region" description="Helical" evidence="10">
    <location>
        <begin position="402"/>
        <end position="429"/>
    </location>
</feature>
<proteinExistence type="inferred from homology"/>
<feature type="transmembrane region" description="Helical" evidence="10">
    <location>
        <begin position="336"/>
        <end position="355"/>
    </location>
</feature>
<feature type="transmembrane region" description="Helical" evidence="10">
    <location>
        <begin position="89"/>
        <end position="107"/>
    </location>
</feature>
<feature type="transmembrane region" description="Helical" evidence="10">
    <location>
        <begin position="258"/>
        <end position="285"/>
    </location>
</feature>
<dbReference type="GO" id="GO:0016020">
    <property type="term" value="C:membrane"/>
    <property type="evidence" value="ECO:0007669"/>
    <property type="project" value="UniProtKB-SubCell"/>
</dbReference>
<evidence type="ECO:0000256" key="10">
    <source>
        <dbReference type="SAM" id="Phobius"/>
    </source>
</evidence>
<keyword evidence="3" id="KW-0813">Transport</keyword>
<name>S8BWD9_DACHA</name>
<accession>S8BWD9</accession>
<dbReference type="InterPro" id="IPR004813">
    <property type="entry name" value="OPT"/>
</dbReference>
<evidence type="ECO:0000256" key="3">
    <source>
        <dbReference type="ARBA" id="ARBA00022448"/>
    </source>
</evidence>
<evidence type="ECO:0000256" key="7">
    <source>
        <dbReference type="ARBA" id="ARBA00022989"/>
    </source>
</evidence>
<evidence type="ECO:0000256" key="1">
    <source>
        <dbReference type="ARBA" id="ARBA00004141"/>
    </source>
</evidence>
<dbReference type="Proteomes" id="UP000015100">
    <property type="component" value="Unassembled WGS sequence"/>
</dbReference>
<dbReference type="OMA" id="AMIWPAD"/>
<feature type="transmembrane region" description="Helical" evidence="10">
    <location>
        <begin position="113"/>
        <end position="129"/>
    </location>
</feature>
<dbReference type="OrthoDB" id="9986677at2759"/>
<feature type="transmembrane region" description="Helical" evidence="10">
    <location>
        <begin position="671"/>
        <end position="694"/>
    </location>
</feature>
<keyword evidence="8 10" id="KW-0472">Membrane</keyword>
<feature type="transmembrane region" description="Helical" evidence="10">
    <location>
        <begin position="191"/>
        <end position="211"/>
    </location>
</feature>
<keyword evidence="12" id="KW-1185">Reference proteome</keyword>
<gene>
    <name evidence="11" type="ORF">H072_6564</name>
</gene>
<dbReference type="PANTHER" id="PTHR22601">
    <property type="entry name" value="ISP4 LIKE PROTEIN"/>
    <property type="match status" value="1"/>
</dbReference>
<protein>
    <recommendedName>
        <fullName evidence="13">OPT family small oligopeptide transporter</fullName>
    </recommendedName>
</protein>
<feature type="transmembrane region" description="Helical" evidence="10">
    <location>
        <begin position="462"/>
        <end position="482"/>
    </location>
</feature>
<evidence type="ECO:0000256" key="5">
    <source>
        <dbReference type="ARBA" id="ARBA00022856"/>
    </source>
</evidence>
<reference evidence="12" key="2">
    <citation type="submission" date="2013-04" db="EMBL/GenBank/DDBJ databases">
        <title>Genomic mechanisms accounting for the adaptation to parasitism in nematode-trapping fungi.</title>
        <authorList>
            <person name="Ahren D.G."/>
        </authorList>
    </citation>
    <scope>NUCLEOTIDE SEQUENCE [LARGE SCALE GENOMIC DNA]</scope>
    <source>
        <strain evidence="12">CBS 200.50</strain>
    </source>
</reference>
<evidence type="ECO:0000256" key="9">
    <source>
        <dbReference type="SAM" id="MobiDB-lite"/>
    </source>
</evidence>
<keyword evidence="4 10" id="KW-0812">Transmembrane</keyword>
<dbReference type="NCBIfam" id="TIGR00727">
    <property type="entry name" value="ISP4_OPT"/>
    <property type="match status" value="1"/>
</dbReference>
<evidence type="ECO:0000256" key="2">
    <source>
        <dbReference type="ARBA" id="ARBA00008807"/>
    </source>
</evidence>
<feature type="transmembrane region" description="Helical" evidence="10">
    <location>
        <begin position="488"/>
        <end position="508"/>
    </location>
</feature>
<feature type="transmembrane region" description="Helical" evidence="10">
    <location>
        <begin position="217"/>
        <end position="237"/>
    </location>
</feature>
<dbReference type="GO" id="GO:0035673">
    <property type="term" value="F:oligopeptide transmembrane transporter activity"/>
    <property type="evidence" value="ECO:0007669"/>
    <property type="project" value="InterPro"/>
</dbReference>
<dbReference type="NCBIfam" id="TIGR00728">
    <property type="entry name" value="OPT_sfam"/>
    <property type="match status" value="1"/>
</dbReference>
<sequence>MLQKTRNWIRHRSKNAAKSTENSKFEESSIYSDDLDLEFEKLEAPDTKNTDVEKEQAVLDISGDDSPYSEVRAAVRNYDEDIPCNTIRAWAIGLFLVTIVSAFNTIFSMRAPPIVIGPFVALVLAYPMGRGWDLIMPKRTFKTFGHEWSLVPGPFNRKEHVIVVAMVNVGGGTAYSTDILLAQITRYKFDFGWGFAILLTLSAQCLGFGLAGLCRRFLVWPAAMIWPGNLVSTTLLYTLHDRSKVVEANGWSISRQRFFLYVLIGSFCWYWIPGWLFKALSIFAFPTFLAPNSVIVNQLFGGRNGLSLIPITLDWAQVASYLGSPLIPPVQTIANVLFGTFIFGIVTTAAVHYGSNNAWYSAYVPITGYETLDNTGKQYNISRILDEHHRLDVSKYESYSPLFLSTTFVLGYGLAFAAITATIVHVVLYHGKDTWERMKQARNQEDDIHMKLMKKYKDSPEWWYVVLFLIMLAMAFASVLAYDTGLKWWAFIISIILAAAYLIPVGIIQATTGIPISLNVISELIIGYMLPGRPTATMIFKTFSTLTVSRANSFTEDLKLGHYMKIPPRPMFWAQVTAAVWTSILQVVVMYWALGAIEGLCTKDAVNQFTCPNASMFFNASIIWGAIGPERIFGSGRIYSGLMWFFLIGATVPIIFYCLHRRFPKSFFHRVCWPIIFTGLSLPATPLNYFAWGIVGFVFNYHIRKRFFGWWANYNYLLSAGLDVGLALCTFIIFLTLSFTHTKAPNWWGNNVVETTMDFRGTAIQKSVGDFGRFGPSEWH</sequence>
<evidence type="ECO:0008006" key="13">
    <source>
        <dbReference type="Google" id="ProtNLM"/>
    </source>
</evidence>
<feature type="transmembrane region" description="Helical" evidence="10">
    <location>
        <begin position="714"/>
        <end position="737"/>
    </location>
</feature>
<feature type="transmembrane region" description="Helical" evidence="10">
    <location>
        <begin position="572"/>
        <end position="594"/>
    </location>
</feature>
<organism evidence="11 12">
    <name type="scientific">Dactylellina haptotyla (strain CBS 200.50)</name>
    <name type="common">Nematode-trapping fungus</name>
    <name type="synonym">Monacrosporium haptotylum</name>
    <dbReference type="NCBI Taxonomy" id="1284197"/>
    <lineage>
        <taxon>Eukaryota</taxon>
        <taxon>Fungi</taxon>
        <taxon>Dikarya</taxon>
        <taxon>Ascomycota</taxon>
        <taxon>Pezizomycotina</taxon>
        <taxon>Orbiliomycetes</taxon>
        <taxon>Orbiliales</taxon>
        <taxon>Orbiliaceae</taxon>
        <taxon>Dactylellina</taxon>
    </lineage>
</organism>
<evidence type="ECO:0000256" key="4">
    <source>
        <dbReference type="ARBA" id="ARBA00022692"/>
    </source>
</evidence>
<comment type="subcellular location">
    <subcellularLocation>
        <location evidence="1">Membrane</location>
        <topology evidence="1">Multi-pass membrane protein</topology>
    </subcellularLocation>
</comment>
<dbReference type="Pfam" id="PF03169">
    <property type="entry name" value="OPT"/>
    <property type="match status" value="1"/>
</dbReference>
<reference evidence="11 12" key="1">
    <citation type="journal article" date="2013" name="PLoS Genet.">
        <title>Genomic mechanisms accounting for the adaptation to parasitism in nematode-trapping fungi.</title>
        <authorList>
            <person name="Meerupati T."/>
            <person name="Andersson K.M."/>
            <person name="Friman E."/>
            <person name="Kumar D."/>
            <person name="Tunlid A."/>
            <person name="Ahren D."/>
        </authorList>
    </citation>
    <scope>NUCLEOTIDE SEQUENCE [LARGE SCALE GENOMIC DNA]</scope>
    <source>
        <strain evidence="11 12">CBS 200.50</strain>
    </source>
</reference>